<evidence type="ECO:0000313" key="2">
    <source>
        <dbReference type="EMBL" id="KAF1976329.1"/>
    </source>
</evidence>
<dbReference type="EMBL" id="ML976667">
    <property type="protein sequence ID" value="KAF1976329.1"/>
    <property type="molecule type" value="Genomic_DNA"/>
</dbReference>
<accession>A0A6A5VIT1</accession>
<dbReference type="AlphaFoldDB" id="A0A6A5VIT1"/>
<dbReference type="Proteomes" id="UP000800036">
    <property type="component" value="Unassembled WGS sequence"/>
</dbReference>
<sequence length="192" mass="22021">MAAPQISNSESHIAVAAMALTRTLRLKPNRSEAEEDIRKQAETVDETRGVMEQNSSCIPDWQPIVDQETQKEERNWGIEANAASAIFAGKLEAAMQQFVKTLTPGERAVADEEARYDEEAIRRDLIMQREKLKQLRTRADVEPSERRVKPVEAEIVWNIRVAERTLSRKQYQEEHEAAPIPMKRKPDDEAER</sequence>
<feature type="compositionally biased region" description="Basic and acidic residues" evidence="1">
    <location>
        <begin position="168"/>
        <end position="177"/>
    </location>
</feature>
<evidence type="ECO:0000256" key="1">
    <source>
        <dbReference type="SAM" id="MobiDB-lite"/>
    </source>
</evidence>
<proteinExistence type="predicted"/>
<evidence type="ECO:0000313" key="3">
    <source>
        <dbReference type="Proteomes" id="UP000800036"/>
    </source>
</evidence>
<feature type="region of interest" description="Disordered" evidence="1">
    <location>
        <begin position="168"/>
        <end position="192"/>
    </location>
</feature>
<keyword evidence="3" id="KW-1185">Reference proteome</keyword>
<name>A0A6A5VIT1_9PLEO</name>
<protein>
    <submittedName>
        <fullName evidence="2">Uncharacterized protein</fullName>
    </submittedName>
</protein>
<organism evidence="2 3">
    <name type="scientific">Bimuria novae-zelandiae CBS 107.79</name>
    <dbReference type="NCBI Taxonomy" id="1447943"/>
    <lineage>
        <taxon>Eukaryota</taxon>
        <taxon>Fungi</taxon>
        <taxon>Dikarya</taxon>
        <taxon>Ascomycota</taxon>
        <taxon>Pezizomycotina</taxon>
        <taxon>Dothideomycetes</taxon>
        <taxon>Pleosporomycetidae</taxon>
        <taxon>Pleosporales</taxon>
        <taxon>Massarineae</taxon>
        <taxon>Didymosphaeriaceae</taxon>
        <taxon>Bimuria</taxon>
    </lineage>
</organism>
<reference evidence="2" key="1">
    <citation type="journal article" date="2020" name="Stud. Mycol.">
        <title>101 Dothideomycetes genomes: a test case for predicting lifestyles and emergence of pathogens.</title>
        <authorList>
            <person name="Haridas S."/>
            <person name="Albert R."/>
            <person name="Binder M."/>
            <person name="Bloem J."/>
            <person name="Labutti K."/>
            <person name="Salamov A."/>
            <person name="Andreopoulos B."/>
            <person name="Baker S."/>
            <person name="Barry K."/>
            <person name="Bills G."/>
            <person name="Bluhm B."/>
            <person name="Cannon C."/>
            <person name="Castanera R."/>
            <person name="Culley D."/>
            <person name="Daum C."/>
            <person name="Ezra D."/>
            <person name="Gonzalez J."/>
            <person name="Henrissat B."/>
            <person name="Kuo A."/>
            <person name="Liang C."/>
            <person name="Lipzen A."/>
            <person name="Lutzoni F."/>
            <person name="Magnuson J."/>
            <person name="Mondo S."/>
            <person name="Nolan M."/>
            <person name="Ohm R."/>
            <person name="Pangilinan J."/>
            <person name="Park H.-J."/>
            <person name="Ramirez L."/>
            <person name="Alfaro M."/>
            <person name="Sun H."/>
            <person name="Tritt A."/>
            <person name="Yoshinaga Y."/>
            <person name="Zwiers L.-H."/>
            <person name="Turgeon B."/>
            <person name="Goodwin S."/>
            <person name="Spatafora J."/>
            <person name="Crous P."/>
            <person name="Grigoriev I."/>
        </authorList>
    </citation>
    <scope>NUCLEOTIDE SEQUENCE</scope>
    <source>
        <strain evidence="2">CBS 107.79</strain>
    </source>
</reference>
<gene>
    <name evidence="2" type="ORF">BU23DRAFT_566000</name>
</gene>